<keyword evidence="4" id="KW-1185">Reference proteome</keyword>
<feature type="domain" description="Phosphodiester glycosidase" evidence="2">
    <location>
        <begin position="139"/>
        <end position="317"/>
    </location>
</feature>
<dbReference type="Proteomes" id="UP000006346">
    <property type="component" value="Chromosome"/>
</dbReference>
<dbReference type="KEGG" id="dor:Desor_0170"/>
<evidence type="ECO:0000313" key="3">
    <source>
        <dbReference type="EMBL" id="AET65890.1"/>
    </source>
</evidence>
<organism evidence="3 4">
    <name type="scientific">Desulfosporosinus orientis (strain ATCC 19365 / DSM 765 / NCIMB 8382 / VKM B-1628 / Singapore I)</name>
    <name type="common">Desulfotomaculum orientis</name>
    <dbReference type="NCBI Taxonomy" id="768706"/>
    <lineage>
        <taxon>Bacteria</taxon>
        <taxon>Bacillati</taxon>
        <taxon>Bacillota</taxon>
        <taxon>Clostridia</taxon>
        <taxon>Eubacteriales</taxon>
        <taxon>Desulfitobacteriaceae</taxon>
        <taxon>Desulfosporosinus</taxon>
    </lineage>
</organism>
<sequence>MGKIRKISIKRIMVFFIFNLGFSVILTPLFVFWGPFEGTKTLAVGSILSSRHPQVVKAFLSDEKISEIVNKYDNAAPSDGPIRHTVSDASAGITIEDIKGKAFKGKVMLIKDPKRIKVAVTKELGVTGERVSDFVKDTGAIAGINGGGFYDPNGAGNGAYPDGLTVHNGEIVHNNIGSKSTEVVALDKDGKLIVGPITADDVKKKNIQEAVSFWPALIQDGKKGVFQDSFWGVAPRTAIGQKADDTIILVIIDGRQPTWSWGAKMSDLYNLFLDYGAVNAANLDGGSSTELFYKGKVINKLWNWAGERYLPTAFVVMPE</sequence>
<dbReference type="Pfam" id="PF09992">
    <property type="entry name" value="NAGPA"/>
    <property type="match status" value="1"/>
</dbReference>
<dbReference type="PATRIC" id="fig|768706.3.peg.130"/>
<evidence type="ECO:0000256" key="1">
    <source>
        <dbReference type="SAM" id="Phobius"/>
    </source>
</evidence>
<dbReference type="OrthoDB" id="9816453at2"/>
<protein>
    <submittedName>
        <fullName evidence="3">Exopolysaccharide biosynthesis protein</fullName>
    </submittedName>
</protein>
<dbReference type="AlphaFoldDB" id="G7W7H1"/>
<keyword evidence="1" id="KW-0812">Transmembrane</keyword>
<dbReference type="PANTHER" id="PTHR40446:SF2">
    <property type="entry name" value="N-ACETYLGLUCOSAMINE-1-PHOSPHODIESTER ALPHA-N-ACETYLGLUCOSAMINIDASE"/>
    <property type="match status" value="1"/>
</dbReference>
<dbReference type="HOGENOM" id="CLU_058779_0_0_9"/>
<dbReference type="EMBL" id="CP003108">
    <property type="protein sequence ID" value="AET65890.1"/>
    <property type="molecule type" value="Genomic_DNA"/>
</dbReference>
<evidence type="ECO:0000259" key="2">
    <source>
        <dbReference type="Pfam" id="PF09992"/>
    </source>
</evidence>
<name>G7W7H1_DESOD</name>
<feature type="transmembrane region" description="Helical" evidence="1">
    <location>
        <begin position="12"/>
        <end position="33"/>
    </location>
</feature>
<keyword evidence="1" id="KW-1133">Transmembrane helix</keyword>
<dbReference type="eggNOG" id="COG4632">
    <property type="taxonomic scope" value="Bacteria"/>
</dbReference>
<reference evidence="4" key="1">
    <citation type="submission" date="2011-11" db="EMBL/GenBank/DDBJ databases">
        <title>Complete sequence of Desulfosporosinus orientis DSM 765.</title>
        <authorList>
            <person name="Lucas S."/>
            <person name="Han J."/>
            <person name="Lapidus A."/>
            <person name="Cheng J.-F."/>
            <person name="Goodwin L."/>
            <person name="Pitluck S."/>
            <person name="Peters L."/>
            <person name="Ovchinnikova G."/>
            <person name="Teshima H."/>
            <person name="Detter J.C."/>
            <person name="Han C."/>
            <person name="Tapia R."/>
            <person name="Land M."/>
            <person name="Hauser L."/>
            <person name="Kyrpides N."/>
            <person name="Ivanova N."/>
            <person name="Pagani I."/>
            <person name="Pester M."/>
            <person name="Spring S."/>
            <person name="Ollivier B."/>
            <person name="Rattei T."/>
            <person name="Klenk H.-P."/>
            <person name="Wagner M."/>
            <person name="Loy A."/>
            <person name="Woyke T."/>
        </authorList>
    </citation>
    <scope>NUCLEOTIDE SEQUENCE [LARGE SCALE GENOMIC DNA]</scope>
    <source>
        <strain evidence="4">ATCC 19365 / DSM 765 / NCIMB 8382 / VKM B-1628</strain>
    </source>
</reference>
<proteinExistence type="predicted"/>
<dbReference type="InterPro" id="IPR018711">
    <property type="entry name" value="NAGPA"/>
</dbReference>
<dbReference type="PANTHER" id="PTHR40446">
    <property type="entry name" value="N-ACETYLGLUCOSAMINE-1-PHOSPHODIESTER ALPHA-N-ACETYLGLUCOSAMINIDASE"/>
    <property type="match status" value="1"/>
</dbReference>
<reference evidence="3 4" key="2">
    <citation type="journal article" date="2012" name="J. Bacteriol.">
        <title>Complete genome sequences of Desulfosporosinus orientis DSM765T, Desulfosporosinus youngiae DSM17734T, Desulfosporosinus meridiei DSM13257T, and Desulfosporosinus acidiphilus DSM22704T.</title>
        <authorList>
            <person name="Pester M."/>
            <person name="Brambilla E."/>
            <person name="Alazard D."/>
            <person name="Rattei T."/>
            <person name="Weinmaier T."/>
            <person name="Han J."/>
            <person name="Lucas S."/>
            <person name="Lapidus A."/>
            <person name="Cheng J.F."/>
            <person name="Goodwin L."/>
            <person name="Pitluck S."/>
            <person name="Peters L."/>
            <person name="Ovchinnikova G."/>
            <person name="Teshima H."/>
            <person name="Detter J.C."/>
            <person name="Han C.S."/>
            <person name="Tapia R."/>
            <person name="Land M.L."/>
            <person name="Hauser L."/>
            <person name="Kyrpides N.C."/>
            <person name="Ivanova N.N."/>
            <person name="Pagani I."/>
            <person name="Huntmann M."/>
            <person name="Wei C.L."/>
            <person name="Davenport K.W."/>
            <person name="Daligault H."/>
            <person name="Chain P.S."/>
            <person name="Chen A."/>
            <person name="Mavromatis K."/>
            <person name="Markowitz V."/>
            <person name="Szeto E."/>
            <person name="Mikhailova N."/>
            <person name="Pati A."/>
            <person name="Wagner M."/>
            <person name="Woyke T."/>
            <person name="Ollivier B."/>
            <person name="Klenk H.P."/>
            <person name="Spring S."/>
            <person name="Loy A."/>
        </authorList>
    </citation>
    <scope>NUCLEOTIDE SEQUENCE [LARGE SCALE GENOMIC DNA]</scope>
    <source>
        <strain evidence="4">ATCC 19365 / DSM 765 / NCIMB 8382 / VKM B-1628</strain>
    </source>
</reference>
<accession>G7W7H1</accession>
<dbReference type="RefSeq" id="WP_014182719.1">
    <property type="nucleotide sequence ID" value="NC_016584.1"/>
</dbReference>
<gene>
    <name evidence="3" type="ordered locus">Desor_0170</name>
</gene>
<dbReference type="STRING" id="768706.Desor_0170"/>
<evidence type="ECO:0000313" key="4">
    <source>
        <dbReference type="Proteomes" id="UP000006346"/>
    </source>
</evidence>
<keyword evidence="1" id="KW-0472">Membrane</keyword>